<dbReference type="Pfam" id="PF12833">
    <property type="entry name" value="HTH_18"/>
    <property type="match status" value="1"/>
</dbReference>
<keyword evidence="4" id="KW-0804">Transcription</keyword>
<dbReference type="Gene3D" id="1.10.10.60">
    <property type="entry name" value="Homeodomain-like"/>
    <property type="match status" value="1"/>
</dbReference>
<dbReference type="PROSITE" id="PS01124">
    <property type="entry name" value="HTH_ARAC_FAMILY_2"/>
    <property type="match status" value="1"/>
</dbReference>
<dbReference type="SMART" id="SM00342">
    <property type="entry name" value="HTH_ARAC"/>
    <property type="match status" value="1"/>
</dbReference>
<name>A0ABN0XCS9_9ALTE</name>
<dbReference type="EMBL" id="BAAAEI010000014">
    <property type="protein sequence ID" value="GAA0360427.1"/>
    <property type="molecule type" value="Genomic_DNA"/>
</dbReference>
<evidence type="ECO:0000256" key="1">
    <source>
        <dbReference type="ARBA" id="ARBA00023015"/>
    </source>
</evidence>
<dbReference type="Pfam" id="PF02311">
    <property type="entry name" value="AraC_binding"/>
    <property type="match status" value="1"/>
</dbReference>
<dbReference type="InterPro" id="IPR009057">
    <property type="entry name" value="Homeodomain-like_sf"/>
</dbReference>
<comment type="caution">
    <text evidence="6">The sequence shown here is derived from an EMBL/GenBank/DDBJ whole genome shotgun (WGS) entry which is preliminary data.</text>
</comment>
<organism evidence="6 7">
    <name type="scientific">Bowmanella denitrificans</name>
    <dbReference type="NCBI Taxonomy" id="366582"/>
    <lineage>
        <taxon>Bacteria</taxon>
        <taxon>Pseudomonadati</taxon>
        <taxon>Pseudomonadota</taxon>
        <taxon>Gammaproteobacteria</taxon>
        <taxon>Alteromonadales</taxon>
        <taxon>Alteromonadaceae</taxon>
        <taxon>Bowmanella</taxon>
    </lineage>
</organism>
<evidence type="ECO:0000259" key="5">
    <source>
        <dbReference type="PROSITE" id="PS01124"/>
    </source>
</evidence>
<dbReference type="InterPro" id="IPR037923">
    <property type="entry name" value="HTH-like"/>
</dbReference>
<proteinExistence type="predicted"/>
<accession>A0ABN0XCS9</accession>
<protein>
    <submittedName>
        <fullName evidence="6">AraC family transcriptional regulator</fullName>
    </submittedName>
</protein>
<reference evidence="6 7" key="1">
    <citation type="journal article" date="2019" name="Int. J. Syst. Evol. Microbiol.">
        <title>The Global Catalogue of Microorganisms (GCM) 10K type strain sequencing project: providing services to taxonomists for standard genome sequencing and annotation.</title>
        <authorList>
            <consortium name="The Broad Institute Genomics Platform"/>
            <consortium name="The Broad Institute Genome Sequencing Center for Infectious Disease"/>
            <person name="Wu L."/>
            <person name="Ma J."/>
        </authorList>
    </citation>
    <scope>NUCLEOTIDE SEQUENCE [LARGE SCALE GENOMIC DNA]</scope>
    <source>
        <strain evidence="6 7">JCM 13378</strain>
    </source>
</reference>
<keyword evidence="1" id="KW-0805">Transcription regulation</keyword>
<dbReference type="PROSITE" id="PS00041">
    <property type="entry name" value="HTH_ARAC_FAMILY_1"/>
    <property type="match status" value="1"/>
</dbReference>
<dbReference type="InterPro" id="IPR020449">
    <property type="entry name" value="Tscrpt_reg_AraC-type_HTH"/>
</dbReference>
<evidence type="ECO:0000313" key="6">
    <source>
        <dbReference type="EMBL" id="GAA0360427.1"/>
    </source>
</evidence>
<feature type="domain" description="HTH araC/xylS-type" evidence="5">
    <location>
        <begin position="164"/>
        <end position="261"/>
    </location>
</feature>
<dbReference type="SUPFAM" id="SSF46689">
    <property type="entry name" value="Homeodomain-like"/>
    <property type="match status" value="2"/>
</dbReference>
<dbReference type="InterPro" id="IPR018062">
    <property type="entry name" value="HTH_AraC-typ_CS"/>
</dbReference>
<evidence type="ECO:0000256" key="3">
    <source>
        <dbReference type="ARBA" id="ARBA00023159"/>
    </source>
</evidence>
<dbReference type="Proteomes" id="UP001501757">
    <property type="component" value="Unassembled WGS sequence"/>
</dbReference>
<dbReference type="InterPro" id="IPR003313">
    <property type="entry name" value="AraC-bd"/>
</dbReference>
<keyword evidence="7" id="KW-1185">Reference proteome</keyword>
<keyword evidence="3" id="KW-0010">Activator</keyword>
<evidence type="ECO:0000256" key="4">
    <source>
        <dbReference type="ARBA" id="ARBA00023163"/>
    </source>
</evidence>
<dbReference type="PANTHER" id="PTHR46796:SF2">
    <property type="entry name" value="TRANSCRIPTIONAL REGULATORY PROTEIN"/>
    <property type="match status" value="1"/>
</dbReference>
<dbReference type="SUPFAM" id="SSF51215">
    <property type="entry name" value="Regulatory protein AraC"/>
    <property type="match status" value="1"/>
</dbReference>
<dbReference type="InterPro" id="IPR050204">
    <property type="entry name" value="AraC_XylS_family_regulators"/>
</dbReference>
<dbReference type="PANTHER" id="PTHR46796">
    <property type="entry name" value="HTH-TYPE TRANSCRIPTIONAL ACTIVATOR RHAS-RELATED"/>
    <property type="match status" value="1"/>
</dbReference>
<dbReference type="PRINTS" id="PR00032">
    <property type="entry name" value="HTHARAC"/>
</dbReference>
<sequence>MRNHHLTISKAEGDDIRFEARLQDTAFTPHSHDYYTLALTLKGVQSFNYRGARQQSLPGEAVILHPDELHDGKTVTEEGFIYRSISIDPYQMQQCLGGTPLPFIEGGISRDTLLLQTLHRGLADLTRPLEKLEHQDIVFDLSQALRQASGQREKASPVDCQATFRAREYILENWQYNLKLEELEQVSGQDRFKLSRDFRKLLGTSPYRFVIQRRLEKSLTMLQQGRSLAETAQDCAFADQSHFTRQFRQAFGMTPRQWQKALLQ</sequence>
<evidence type="ECO:0000313" key="7">
    <source>
        <dbReference type="Proteomes" id="UP001501757"/>
    </source>
</evidence>
<keyword evidence="2" id="KW-0238">DNA-binding</keyword>
<dbReference type="RefSeq" id="WP_343845393.1">
    <property type="nucleotide sequence ID" value="NZ_BAAAEI010000014.1"/>
</dbReference>
<evidence type="ECO:0000256" key="2">
    <source>
        <dbReference type="ARBA" id="ARBA00023125"/>
    </source>
</evidence>
<gene>
    <name evidence="6" type="ORF">GCM10009092_25810</name>
</gene>
<dbReference type="InterPro" id="IPR018060">
    <property type="entry name" value="HTH_AraC"/>
</dbReference>